<accession>A0A923S2X0</accession>
<reference evidence="2" key="1">
    <citation type="submission" date="2020-08" db="EMBL/GenBank/DDBJ databases">
        <title>Ramlibacter sp. GTP1 16S ribosomal RNA gene genome sequencing and assembly.</title>
        <authorList>
            <person name="Kang M."/>
        </authorList>
    </citation>
    <scope>NUCLEOTIDE SEQUENCE</scope>
    <source>
        <strain evidence="2">GTP1</strain>
    </source>
</reference>
<evidence type="ECO:0000313" key="2">
    <source>
        <dbReference type="EMBL" id="MBC5765830.1"/>
    </source>
</evidence>
<dbReference type="Proteomes" id="UP000596827">
    <property type="component" value="Unassembled WGS sequence"/>
</dbReference>
<dbReference type="AlphaFoldDB" id="A0A923S2X0"/>
<dbReference type="RefSeq" id="WP_187082301.1">
    <property type="nucleotide sequence ID" value="NZ_JACORU010000005.1"/>
</dbReference>
<proteinExistence type="predicted"/>
<keyword evidence="3" id="KW-1185">Reference proteome</keyword>
<feature type="chain" id="PRO_5036858677" evidence="1">
    <location>
        <begin position="23"/>
        <end position="224"/>
    </location>
</feature>
<name>A0A923S2X0_9BURK</name>
<protein>
    <submittedName>
        <fullName evidence="2">Uncharacterized protein</fullName>
    </submittedName>
</protein>
<evidence type="ECO:0000313" key="3">
    <source>
        <dbReference type="Proteomes" id="UP000596827"/>
    </source>
</evidence>
<keyword evidence="1" id="KW-0732">Signal</keyword>
<evidence type="ECO:0000256" key="1">
    <source>
        <dbReference type="SAM" id="SignalP"/>
    </source>
</evidence>
<dbReference type="EMBL" id="JACORU010000005">
    <property type="protein sequence ID" value="MBC5765830.1"/>
    <property type="molecule type" value="Genomic_DNA"/>
</dbReference>
<feature type="signal peptide" evidence="1">
    <location>
        <begin position="1"/>
        <end position="22"/>
    </location>
</feature>
<comment type="caution">
    <text evidence="2">The sequence shown here is derived from an EMBL/GenBank/DDBJ whole genome shotgun (WGS) entry which is preliminary data.</text>
</comment>
<gene>
    <name evidence="2" type="ORF">H8R02_15280</name>
</gene>
<sequence length="224" mass="23859">MKSRSIFAALALVFAVAASASASDPPALGDRLTRLGYAEANPLTQFDPTGLDCVTADGFTKCRFPGGPSFRVPAQPGFPAYMGPTHPLYHAYDVVQRLAPADRECVLKMLKDNPTPGLPNAATAAGTPNNAVVEFVTDSNIVTSFLTNDLNTGAQLVVNITGPGSRFGPGYVARTVTDGVLHTYGEGTNFIQSSLMPSLLTAVANEYVWGREMKMIVQRCTCRR</sequence>
<organism evidence="2 3">
    <name type="scientific">Ramlibacter albus</name>
    <dbReference type="NCBI Taxonomy" id="2079448"/>
    <lineage>
        <taxon>Bacteria</taxon>
        <taxon>Pseudomonadati</taxon>
        <taxon>Pseudomonadota</taxon>
        <taxon>Betaproteobacteria</taxon>
        <taxon>Burkholderiales</taxon>
        <taxon>Comamonadaceae</taxon>
        <taxon>Ramlibacter</taxon>
    </lineage>
</organism>